<dbReference type="SUPFAM" id="SSF48403">
    <property type="entry name" value="Ankyrin repeat"/>
    <property type="match status" value="1"/>
</dbReference>
<protein>
    <submittedName>
        <fullName evidence="4">EsV-1-199</fullName>
    </submittedName>
</protein>
<dbReference type="eggNOG" id="KOG0504">
    <property type="taxonomic scope" value="Eukaryota"/>
</dbReference>
<organism evidence="4 5">
    <name type="scientific">Ectocarpus siliculosus</name>
    <name type="common">Brown alga</name>
    <name type="synonym">Conferva siliculosa</name>
    <dbReference type="NCBI Taxonomy" id="2880"/>
    <lineage>
        <taxon>Eukaryota</taxon>
        <taxon>Sar</taxon>
        <taxon>Stramenopiles</taxon>
        <taxon>Ochrophyta</taxon>
        <taxon>PX clade</taxon>
        <taxon>Phaeophyceae</taxon>
        <taxon>Ectocarpales</taxon>
        <taxon>Ectocarpaceae</taxon>
        <taxon>Ectocarpus</taxon>
    </lineage>
</organism>
<evidence type="ECO:0000256" key="3">
    <source>
        <dbReference type="PROSITE-ProRule" id="PRU00023"/>
    </source>
</evidence>
<dbReference type="InterPro" id="IPR051165">
    <property type="entry name" value="Multifunctional_ANK_Repeat"/>
</dbReference>
<dbReference type="Proteomes" id="UP000002630">
    <property type="component" value="Linkage Group LG33"/>
</dbReference>
<dbReference type="EMBL" id="FN649758">
    <property type="protein sequence ID" value="CBJ32400.1"/>
    <property type="molecule type" value="Genomic_DNA"/>
</dbReference>
<dbReference type="AlphaFoldDB" id="D7FXY7"/>
<evidence type="ECO:0000313" key="4">
    <source>
        <dbReference type="EMBL" id="CBJ32400.1"/>
    </source>
</evidence>
<dbReference type="PROSITE" id="PS50297">
    <property type="entry name" value="ANK_REP_REGION"/>
    <property type="match status" value="1"/>
</dbReference>
<reference evidence="4 5" key="1">
    <citation type="journal article" date="2010" name="Nature">
        <title>The Ectocarpus genome and the independent evolution of multicellularity in brown algae.</title>
        <authorList>
            <person name="Cock J.M."/>
            <person name="Sterck L."/>
            <person name="Rouze P."/>
            <person name="Scornet D."/>
            <person name="Allen A.E."/>
            <person name="Amoutzias G."/>
            <person name="Anthouard V."/>
            <person name="Artiguenave F."/>
            <person name="Aury J.M."/>
            <person name="Badger J.H."/>
            <person name="Beszteri B."/>
            <person name="Billiau K."/>
            <person name="Bonnet E."/>
            <person name="Bothwell J.H."/>
            <person name="Bowler C."/>
            <person name="Boyen C."/>
            <person name="Brownlee C."/>
            <person name="Carrano C.J."/>
            <person name="Charrier B."/>
            <person name="Cho G.Y."/>
            <person name="Coelho S.M."/>
            <person name="Collen J."/>
            <person name="Corre E."/>
            <person name="Da Silva C."/>
            <person name="Delage L."/>
            <person name="Delaroque N."/>
            <person name="Dittami S.M."/>
            <person name="Doulbeau S."/>
            <person name="Elias M."/>
            <person name="Farnham G."/>
            <person name="Gachon C.M."/>
            <person name="Gschloessl B."/>
            <person name="Heesch S."/>
            <person name="Jabbari K."/>
            <person name="Jubin C."/>
            <person name="Kawai H."/>
            <person name="Kimura K."/>
            <person name="Kloareg B."/>
            <person name="Kupper F.C."/>
            <person name="Lang D."/>
            <person name="Le Bail A."/>
            <person name="Leblanc C."/>
            <person name="Lerouge P."/>
            <person name="Lohr M."/>
            <person name="Lopez P.J."/>
            <person name="Martens C."/>
            <person name="Maumus F."/>
            <person name="Michel G."/>
            <person name="Miranda-Saavedra D."/>
            <person name="Morales J."/>
            <person name="Moreau H."/>
            <person name="Motomura T."/>
            <person name="Nagasato C."/>
            <person name="Napoli C.A."/>
            <person name="Nelson D.R."/>
            <person name="Nyvall-Collen P."/>
            <person name="Peters A.F."/>
            <person name="Pommier C."/>
            <person name="Potin P."/>
            <person name="Poulain J."/>
            <person name="Quesneville H."/>
            <person name="Read B."/>
            <person name="Rensing S.A."/>
            <person name="Ritter A."/>
            <person name="Rousvoal S."/>
            <person name="Samanta M."/>
            <person name="Samson G."/>
            <person name="Schroeder D.C."/>
            <person name="Segurens B."/>
            <person name="Strittmatter M."/>
            <person name="Tonon T."/>
            <person name="Tregear J.W."/>
            <person name="Valentin K."/>
            <person name="von Dassow P."/>
            <person name="Yamagishi T."/>
            <person name="Van de Peer Y."/>
            <person name="Wincker P."/>
        </authorList>
    </citation>
    <scope>NUCLEOTIDE SEQUENCE [LARGE SCALE GENOMIC DNA]</scope>
    <source>
        <strain evidence="5">Ec32 / CCAP1310/4</strain>
    </source>
</reference>
<dbReference type="InParanoid" id="D7FXY7"/>
<dbReference type="InterPro" id="IPR002110">
    <property type="entry name" value="Ankyrin_rpt"/>
</dbReference>
<keyword evidence="2 3" id="KW-0040">ANK repeat</keyword>
<name>D7FXY7_ECTSI</name>
<dbReference type="Pfam" id="PF12796">
    <property type="entry name" value="Ank_2"/>
    <property type="match status" value="1"/>
</dbReference>
<dbReference type="EMBL" id="FN648526">
    <property type="protein sequence ID" value="CBJ32400.1"/>
    <property type="molecule type" value="Genomic_DNA"/>
</dbReference>
<keyword evidence="5" id="KW-1185">Reference proteome</keyword>
<proteinExistence type="predicted"/>
<evidence type="ECO:0000313" key="5">
    <source>
        <dbReference type="Proteomes" id="UP000002630"/>
    </source>
</evidence>
<dbReference type="PROSITE" id="PS50088">
    <property type="entry name" value="ANK_REPEAT"/>
    <property type="match status" value="2"/>
</dbReference>
<dbReference type="PRINTS" id="PR01415">
    <property type="entry name" value="ANKYRIN"/>
</dbReference>
<evidence type="ECO:0000256" key="2">
    <source>
        <dbReference type="ARBA" id="ARBA00023043"/>
    </source>
</evidence>
<feature type="repeat" description="ANK" evidence="3">
    <location>
        <begin position="49"/>
        <end position="70"/>
    </location>
</feature>
<keyword evidence="1" id="KW-0677">Repeat</keyword>
<dbReference type="PANTHER" id="PTHR24123">
    <property type="entry name" value="ANKYRIN REPEAT-CONTAINING"/>
    <property type="match status" value="1"/>
</dbReference>
<dbReference type="InterPro" id="IPR036770">
    <property type="entry name" value="Ankyrin_rpt-contain_sf"/>
</dbReference>
<gene>
    <name evidence="4" type="ORF">Esi_0335_0019</name>
</gene>
<dbReference type="Gene3D" id="1.25.40.20">
    <property type="entry name" value="Ankyrin repeat-containing domain"/>
    <property type="match status" value="1"/>
</dbReference>
<accession>D7FXY7</accession>
<sequence length="331" mass="35491">MLVEAGAPLEVATKQQLCTPLQIAAVNGCAASMTTLLEAGANLNSRRFDGATPLFLAAWEGNVDAVRLLLLAKVDPLLTPHLGTSERASLPLDVAAGLGHLEVVNELIRQVGIGGCGGSSGGVRALQQAARNKHLDMLTVLTNAGVVDTGLARGRRIWRRGPLEVSVGAGKGEENHGWTCVCEHPQRCRFDAIACWHQRCRPRVVRLLVEAGADTTSTVPIDGLPGTDNITPMGLTMLLLHDLGTEPLTEEQLNALEAIHRLLLRVEALHAVSWLWSSDICNCTYSTAQGTDRTTSKSTAGTPLVLTMRQRARSKEREVPLAALLRYSSKP</sequence>
<dbReference type="SMART" id="SM00248">
    <property type="entry name" value="ANK"/>
    <property type="match status" value="3"/>
</dbReference>
<dbReference type="OrthoDB" id="188462at2759"/>
<evidence type="ECO:0000256" key="1">
    <source>
        <dbReference type="ARBA" id="ARBA00022737"/>
    </source>
</evidence>
<feature type="repeat" description="ANK" evidence="3">
    <location>
        <begin position="16"/>
        <end position="48"/>
    </location>
</feature>
<dbReference type="STRING" id="2880.D7FXY7"/>
<dbReference type="PANTHER" id="PTHR24123:SF33">
    <property type="entry name" value="PROTEIN HOS4"/>
    <property type="match status" value="1"/>
</dbReference>